<evidence type="ECO:0000313" key="3">
    <source>
        <dbReference type="Proteomes" id="UP000886858"/>
    </source>
</evidence>
<protein>
    <submittedName>
        <fullName evidence="2">DUF1653 domain-containing protein</fullName>
    </submittedName>
</protein>
<gene>
    <name evidence="2" type="ORF">H9717_04135</name>
</gene>
<sequence>MDRIPKPNEIYQHFKGDLYRVVTLAKHADTGESLVVYQALYGNFEVFARPLAEFMEKLDREKYPDAQAECRFTLLPQIVGQASPQALFAQQDAAVLPVPPAEQMEAGNKEAVETAEARGNTESAENANAAENDGSALDPMLLSFLDAGSYEEKLEIFVAMRDRVTDDMLTTMAVSLDIDLAPGELMDRYEELKNCILMLEKYECNRLR</sequence>
<reference evidence="2" key="2">
    <citation type="submission" date="2021-04" db="EMBL/GenBank/DDBJ databases">
        <authorList>
            <person name="Gilroy R."/>
        </authorList>
    </citation>
    <scope>NUCLEOTIDE SEQUENCE</scope>
    <source>
        <strain evidence="2">CHK179-7159</strain>
    </source>
</reference>
<name>A0A9D2KY92_9FIRM</name>
<comment type="caution">
    <text evidence="2">The sequence shown here is derived from an EMBL/GenBank/DDBJ whole genome shotgun (WGS) entry which is preliminary data.</text>
</comment>
<dbReference type="InterPro" id="IPR023387">
    <property type="entry name" value="DUF1653-like_dom"/>
</dbReference>
<dbReference type="AlphaFoldDB" id="A0A9D2KY92"/>
<proteinExistence type="predicted"/>
<evidence type="ECO:0000259" key="1">
    <source>
        <dbReference type="Pfam" id="PF07866"/>
    </source>
</evidence>
<dbReference type="InterPro" id="IPR037135">
    <property type="entry name" value="DUF1653-like_dom_sf"/>
</dbReference>
<dbReference type="Proteomes" id="UP000886858">
    <property type="component" value="Unassembled WGS sequence"/>
</dbReference>
<dbReference type="Gene3D" id="2.30.30.320">
    <property type="entry name" value="DUF1653-like domain"/>
    <property type="match status" value="1"/>
</dbReference>
<dbReference type="EMBL" id="DWYY01000045">
    <property type="protein sequence ID" value="HJA92292.1"/>
    <property type="molecule type" value="Genomic_DNA"/>
</dbReference>
<accession>A0A9D2KY92</accession>
<organism evidence="2 3">
    <name type="scientific">Candidatus Eisenbergiella merdipullorum</name>
    <dbReference type="NCBI Taxonomy" id="2838553"/>
    <lineage>
        <taxon>Bacteria</taxon>
        <taxon>Bacillati</taxon>
        <taxon>Bacillota</taxon>
        <taxon>Clostridia</taxon>
        <taxon>Lachnospirales</taxon>
        <taxon>Lachnospiraceae</taxon>
        <taxon>Eisenbergiella</taxon>
    </lineage>
</organism>
<feature type="domain" description="DUF1653" evidence="1">
    <location>
        <begin position="10"/>
        <end position="73"/>
    </location>
</feature>
<evidence type="ECO:0000313" key="2">
    <source>
        <dbReference type="EMBL" id="HJA92292.1"/>
    </source>
</evidence>
<reference evidence="2" key="1">
    <citation type="journal article" date="2021" name="PeerJ">
        <title>Extensive microbial diversity within the chicken gut microbiome revealed by metagenomics and culture.</title>
        <authorList>
            <person name="Gilroy R."/>
            <person name="Ravi A."/>
            <person name="Getino M."/>
            <person name="Pursley I."/>
            <person name="Horton D.L."/>
            <person name="Alikhan N.F."/>
            <person name="Baker D."/>
            <person name="Gharbi K."/>
            <person name="Hall N."/>
            <person name="Watson M."/>
            <person name="Adriaenssens E.M."/>
            <person name="Foster-Nyarko E."/>
            <person name="Jarju S."/>
            <person name="Secka A."/>
            <person name="Antonio M."/>
            <person name="Oren A."/>
            <person name="Chaudhuri R.R."/>
            <person name="La Ragione R."/>
            <person name="Hildebrand F."/>
            <person name="Pallen M.J."/>
        </authorList>
    </citation>
    <scope>NUCLEOTIDE SEQUENCE</scope>
    <source>
        <strain evidence="2">CHK179-7159</strain>
    </source>
</reference>
<dbReference type="Pfam" id="PF07866">
    <property type="entry name" value="DUF1653"/>
    <property type="match status" value="1"/>
</dbReference>